<keyword evidence="3" id="KW-0808">Transferase</keyword>
<protein>
    <submittedName>
        <fullName evidence="3">Histidine kinase</fullName>
    </submittedName>
</protein>
<feature type="domain" description="FIST C-domain" evidence="2">
    <location>
        <begin position="220"/>
        <end position="359"/>
    </location>
</feature>
<dbReference type="PANTHER" id="PTHR40252">
    <property type="entry name" value="BLR0328 PROTEIN"/>
    <property type="match status" value="1"/>
</dbReference>
<dbReference type="PANTHER" id="PTHR40252:SF2">
    <property type="entry name" value="BLR0328 PROTEIN"/>
    <property type="match status" value="1"/>
</dbReference>
<dbReference type="SMART" id="SM00897">
    <property type="entry name" value="FIST"/>
    <property type="match status" value="1"/>
</dbReference>
<reference evidence="3 4" key="1">
    <citation type="submission" date="2019-11" db="EMBL/GenBank/DDBJ databases">
        <title>Pedobacter sp. HMF7056 Genome sequencing and assembly.</title>
        <authorList>
            <person name="Kang H."/>
            <person name="Kim H."/>
            <person name="Joh K."/>
        </authorList>
    </citation>
    <scope>NUCLEOTIDE SEQUENCE [LARGE SCALE GENOMIC DNA]</scope>
    <source>
        <strain evidence="3 4">HMF7056</strain>
    </source>
</reference>
<dbReference type="InterPro" id="IPR013702">
    <property type="entry name" value="FIST_domain_N"/>
</dbReference>
<evidence type="ECO:0000313" key="3">
    <source>
        <dbReference type="EMBL" id="MXV15413.1"/>
    </source>
</evidence>
<evidence type="ECO:0000313" key="4">
    <source>
        <dbReference type="Proteomes" id="UP000451233"/>
    </source>
</evidence>
<sequence>MKVLQHHFVHDQWKDLPSVNASEASNCQLVLAFGSSEAIVNPAVFNYLRERYPNAALVFSSTAGEIIDDSVFDDSVVASAIEFEKTTVKSVTTRVTDHASSYDTGVFLMEQLSAEDLCGVFIISDGTFINGSELVAGFNRDNTRNIPVTGGLAGDAARFAKTFTGLNQVPAQGNVVAVGFYGSSLQVGHGSFGGWDEFGQERTVTRSEKNVLFEIDGKNALDLYKHYLGDYVNELPGSALLFPLSLKLAGSEKNLVRTILSVNEAEKSMTFAGNLPEGSKVRLMKANFDKLIDASSTAASDSFTAIKDHHPDFAILVSCVGRKLILQERTDEEIIAAKDVLGAQASITGFYSYGEISPFGTGSQCELHNQTMTITSFKEL</sequence>
<name>A0A7K1XWM9_9SPHI</name>
<dbReference type="Pfam" id="PF10442">
    <property type="entry name" value="FIST_C"/>
    <property type="match status" value="1"/>
</dbReference>
<dbReference type="AlphaFoldDB" id="A0A7K1XWM9"/>
<evidence type="ECO:0000259" key="1">
    <source>
        <dbReference type="SMART" id="SM00897"/>
    </source>
</evidence>
<dbReference type="SMART" id="SM01204">
    <property type="entry name" value="FIST_C"/>
    <property type="match status" value="1"/>
</dbReference>
<feature type="domain" description="FIST" evidence="1">
    <location>
        <begin position="25"/>
        <end position="219"/>
    </location>
</feature>
<organism evidence="3 4">
    <name type="scientific">Hufsiella ginkgonis</name>
    <dbReference type="NCBI Taxonomy" id="2695274"/>
    <lineage>
        <taxon>Bacteria</taxon>
        <taxon>Pseudomonadati</taxon>
        <taxon>Bacteroidota</taxon>
        <taxon>Sphingobacteriia</taxon>
        <taxon>Sphingobacteriales</taxon>
        <taxon>Sphingobacteriaceae</taxon>
        <taxon>Hufsiella</taxon>
    </lineage>
</organism>
<dbReference type="RefSeq" id="WP_160906410.1">
    <property type="nucleotide sequence ID" value="NZ_WVHS01000002.1"/>
</dbReference>
<gene>
    <name evidence="3" type="ORF">GS398_08875</name>
</gene>
<dbReference type="GO" id="GO:0016301">
    <property type="term" value="F:kinase activity"/>
    <property type="evidence" value="ECO:0007669"/>
    <property type="project" value="UniProtKB-KW"/>
</dbReference>
<comment type="caution">
    <text evidence="3">The sequence shown here is derived from an EMBL/GenBank/DDBJ whole genome shotgun (WGS) entry which is preliminary data.</text>
</comment>
<evidence type="ECO:0000259" key="2">
    <source>
        <dbReference type="SMART" id="SM01204"/>
    </source>
</evidence>
<proteinExistence type="predicted"/>
<dbReference type="InterPro" id="IPR019494">
    <property type="entry name" value="FIST_C"/>
</dbReference>
<dbReference type="EMBL" id="WVHS01000002">
    <property type="protein sequence ID" value="MXV15413.1"/>
    <property type="molecule type" value="Genomic_DNA"/>
</dbReference>
<accession>A0A7K1XWM9</accession>
<keyword evidence="3" id="KW-0418">Kinase</keyword>
<dbReference type="Pfam" id="PF08495">
    <property type="entry name" value="FIST"/>
    <property type="match status" value="1"/>
</dbReference>
<keyword evidence="4" id="KW-1185">Reference proteome</keyword>
<dbReference type="Proteomes" id="UP000451233">
    <property type="component" value="Unassembled WGS sequence"/>
</dbReference>